<reference evidence="4" key="1">
    <citation type="journal article" date="2017" name="bioRxiv">
        <title>Conservation of a gene cluster reveals novel cercosporin biosynthetic mechanisms and extends production to the genus Colletotrichum.</title>
        <authorList>
            <person name="de Jonge R."/>
            <person name="Ebert M.K."/>
            <person name="Huitt-Roehl C.R."/>
            <person name="Pal P."/>
            <person name="Suttle J.C."/>
            <person name="Spanner R.E."/>
            <person name="Neubauer J.D."/>
            <person name="Jurick W.M.II."/>
            <person name="Stott K.A."/>
            <person name="Secor G.A."/>
            <person name="Thomma B.P.H.J."/>
            <person name="Van de Peer Y."/>
            <person name="Townsend C.A."/>
            <person name="Bolton M.D."/>
        </authorList>
    </citation>
    <scope>NUCLEOTIDE SEQUENCE [LARGE SCALE GENOMIC DNA]</scope>
    <source>
        <strain evidence="4">CBS538.71</strain>
    </source>
</reference>
<feature type="region of interest" description="Disordered" evidence="1">
    <location>
        <begin position="356"/>
        <end position="376"/>
    </location>
</feature>
<organism evidence="3 4">
    <name type="scientific">Cercospora berteroae</name>
    <dbReference type="NCBI Taxonomy" id="357750"/>
    <lineage>
        <taxon>Eukaryota</taxon>
        <taxon>Fungi</taxon>
        <taxon>Dikarya</taxon>
        <taxon>Ascomycota</taxon>
        <taxon>Pezizomycotina</taxon>
        <taxon>Dothideomycetes</taxon>
        <taxon>Dothideomycetidae</taxon>
        <taxon>Mycosphaerellales</taxon>
        <taxon>Mycosphaerellaceae</taxon>
        <taxon>Cercospora</taxon>
    </lineage>
</organism>
<sequence length="396" mass="43883">MISGGQLYHIVDGEDQTCSLHNRRVHFGQIVLGRTSSPYIGQFRARELDGESPAVAIGQVFKLMAAPWQQLGDALTLRCIDAARYFFCSALNACAPSHTANAIYEEMVSARFEACREQARFKVKELITPYQSPFPITKNPLYRSNLRSCDLRAIDETARIEGPLQNIEEAANLARRPEHNVLNAAAVYYEIAVHTFIDNVMTLTVENCVMTPLKDMFSIQQALQLDDASFAAITAEPNEVVAGRNRAAEDLLVLREVLEVCNRHIFYADTNPVEIVPHVNPVRANTLHRADAPTASSPKLPASSEGLLVVSRQDPAMQTPPRTPENGIRERSTALQTPPPIDETSVAVRHFFSSGSDASITPQIDRGEQPSLPHNGIRTARRRQPQHRGIFANDNI</sequence>
<name>A0A2S6CFN0_9PEZI</name>
<dbReference type="AlphaFoldDB" id="A0A2S6CFN0"/>
<evidence type="ECO:0000259" key="2">
    <source>
        <dbReference type="PROSITE" id="PS51388"/>
    </source>
</evidence>
<evidence type="ECO:0000313" key="3">
    <source>
        <dbReference type="EMBL" id="PPJ58524.1"/>
    </source>
</evidence>
<accession>A0A2S6CFN0</accession>
<dbReference type="STRING" id="357750.A0A2S6CFN0"/>
<feature type="domain" description="GED" evidence="2">
    <location>
        <begin position="178"/>
        <end position="269"/>
    </location>
</feature>
<protein>
    <recommendedName>
        <fullName evidence="2">GED domain-containing protein</fullName>
    </recommendedName>
</protein>
<proteinExistence type="predicted"/>
<dbReference type="Proteomes" id="UP000237631">
    <property type="component" value="Unassembled WGS sequence"/>
</dbReference>
<dbReference type="InterPro" id="IPR020850">
    <property type="entry name" value="GED_dom"/>
</dbReference>
<feature type="region of interest" description="Disordered" evidence="1">
    <location>
        <begin position="315"/>
        <end position="340"/>
    </location>
</feature>
<dbReference type="PROSITE" id="PS51388">
    <property type="entry name" value="GED"/>
    <property type="match status" value="1"/>
</dbReference>
<keyword evidence="4" id="KW-1185">Reference proteome</keyword>
<gene>
    <name evidence="3" type="ORF">CBER1_07149</name>
</gene>
<comment type="caution">
    <text evidence="3">The sequence shown here is derived from an EMBL/GenBank/DDBJ whole genome shotgun (WGS) entry which is preliminary data.</text>
</comment>
<dbReference type="EMBL" id="PNEN01000454">
    <property type="protein sequence ID" value="PPJ58524.1"/>
    <property type="molecule type" value="Genomic_DNA"/>
</dbReference>
<evidence type="ECO:0000313" key="4">
    <source>
        <dbReference type="Proteomes" id="UP000237631"/>
    </source>
</evidence>
<dbReference type="OrthoDB" id="415706at2759"/>
<evidence type="ECO:0000256" key="1">
    <source>
        <dbReference type="SAM" id="MobiDB-lite"/>
    </source>
</evidence>